<dbReference type="Gene3D" id="3.40.50.300">
    <property type="entry name" value="P-loop containing nucleotide triphosphate hydrolases"/>
    <property type="match status" value="1"/>
</dbReference>
<dbReference type="Pfam" id="PF08299">
    <property type="entry name" value="Bac_DnaA_C"/>
    <property type="match status" value="1"/>
</dbReference>
<evidence type="ECO:0000256" key="9">
    <source>
        <dbReference type="NCBIfam" id="TIGR00362"/>
    </source>
</evidence>
<feature type="region of interest" description="Domain I, interacts with DnaA modulators" evidence="8">
    <location>
        <begin position="1"/>
        <end position="92"/>
    </location>
</feature>
<evidence type="ECO:0000256" key="4">
    <source>
        <dbReference type="ARBA" id="ARBA00022741"/>
    </source>
</evidence>
<comment type="subunit">
    <text evidence="8">Oligomerizes as a right-handed, spiral filament on DNA at oriC.</text>
</comment>
<dbReference type="PANTHER" id="PTHR30050">
    <property type="entry name" value="CHROMOSOMAL REPLICATION INITIATOR PROTEIN DNAA"/>
    <property type="match status" value="1"/>
</dbReference>
<dbReference type="InterPro" id="IPR038454">
    <property type="entry name" value="DnaA_N_sf"/>
</dbReference>
<dbReference type="CDD" id="cd06571">
    <property type="entry name" value="Bac_DnaA_C"/>
    <property type="match status" value="1"/>
</dbReference>
<dbReference type="SUPFAM" id="SSF48295">
    <property type="entry name" value="TrpR-like"/>
    <property type="match status" value="1"/>
</dbReference>
<dbReference type="GO" id="GO:0005737">
    <property type="term" value="C:cytoplasm"/>
    <property type="evidence" value="ECO:0007669"/>
    <property type="project" value="UniProtKB-SubCell"/>
</dbReference>
<dbReference type="Gene3D" id="1.10.8.60">
    <property type="match status" value="1"/>
</dbReference>
<dbReference type="Gene3D" id="3.30.300.180">
    <property type="match status" value="1"/>
</dbReference>
<gene>
    <name evidence="8 14" type="primary">dnaA</name>
    <name evidence="14" type="ORF">KHX13_06075</name>
</gene>
<comment type="caution">
    <text evidence="8">Lacks conserved residue(s) required for the propagation of feature annotation.</text>
</comment>
<dbReference type="PANTHER" id="PTHR30050:SF2">
    <property type="entry name" value="CHROMOSOMAL REPLICATION INITIATOR PROTEIN DNAA"/>
    <property type="match status" value="1"/>
</dbReference>
<dbReference type="InterPro" id="IPR027417">
    <property type="entry name" value="P-loop_NTPase"/>
</dbReference>
<feature type="domain" description="AAA+ ATPase" evidence="12">
    <location>
        <begin position="154"/>
        <end position="283"/>
    </location>
</feature>
<dbReference type="SMART" id="SM00760">
    <property type="entry name" value="Bac_DnaA_C"/>
    <property type="match status" value="1"/>
</dbReference>
<dbReference type="InterPro" id="IPR001957">
    <property type="entry name" value="Chromosome_initiator_DnaA"/>
</dbReference>
<evidence type="ECO:0000256" key="8">
    <source>
        <dbReference type="HAMAP-Rule" id="MF_00377"/>
    </source>
</evidence>
<evidence type="ECO:0000256" key="2">
    <source>
        <dbReference type="ARBA" id="ARBA00022490"/>
    </source>
</evidence>
<dbReference type="GO" id="GO:0005524">
    <property type="term" value="F:ATP binding"/>
    <property type="evidence" value="ECO:0007669"/>
    <property type="project" value="UniProtKB-UniRule"/>
</dbReference>
<keyword evidence="5 8" id="KW-0067">ATP-binding</keyword>
<feature type="binding site" evidence="8">
    <location>
        <position position="168"/>
    </location>
    <ligand>
        <name>ATP</name>
        <dbReference type="ChEBI" id="CHEBI:30616"/>
    </ligand>
</feature>
<proteinExistence type="inferred from homology"/>
<feature type="domain" description="Chromosomal replication initiator DnaA C-terminal" evidence="13">
    <location>
        <begin position="366"/>
        <end position="435"/>
    </location>
</feature>
<dbReference type="HAMAP" id="MF_00377">
    <property type="entry name" value="DnaA_bact"/>
    <property type="match status" value="1"/>
</dbReference>
<accession>A0A943EKZ5</accession>
<protein>
    <recommendedName>
        <fullName evidence="8 9">Chromosomal replication initiator protein DnaA</fullName>
    </recommendedName>
</protein>
<dbReference type="GO" id="GO:0006270">
    <property type="term" value="P:DNA replication initiation"/>
    <property type="evidence" value="ECO:0007669"/>
    <property type="project" value="UniProtKB-UniRule"/>
</dbReference>
<feature type="region of interest" description="Domain III, AAA+ region" evidence="8">
    <location>
        <begin position="121"/>
        <end position="337"/>
    </location>
</feature>
<dbReference type="InterPro" id="IPR013159">
    <property type="entry name" value="DnaA_C"/>
</dbReference>
<name>A0A943EKZ5_9FIRM</name>
<reference evidence="14" key="1">
    <citation type="submission" date="2021-02" db="EMBL/GenBank/DDBJ databases">
        <title>Infant gut strain persistence is associated with maternal origin, phylogeny, and functional potential including surface adhesion and iron acquisition.</title>
        <authorList>
            <person name="Lou Y.C."/>
        </authorList>
    </citation>
    <scope>NUCLEOTIDE SEQUENCE</scope>
    <source>
        <strain evidence="14">L3_106_000M1_dasL3_106_000M1_concoct_15</strain>
    </source>
</reference>
<dbReference type="GO" id="GO:0006275">
    <property type="term" value="P:regulation of DNA replication"/>
    <property type="evidence" value="ECO:0007669"/>
    <property type="project" value="UniProtKB-UniRule"/>
</dbReference>
<keyword evidence="4 8" id="KW-0547">Nucleotide-binding</keyword>
<dbReference type="InterPro" id="IPR018312">
    <property type="entry name" value="Chromosome_initiator_DnaA_CS"/>
</dbReference>
<evidence type="ECO:0000256" key="6">
    <source>
        <dbReference type="ARBA" id="ARBA00023121"/>
    </source>
</evidence>
<comment type="similarity">
    <text evidence="1 8 11">Belongs to the DnaA family.</text>
</comment>
<feature type="binding site" evidence="8">
    <location>
        <position position="167"/>
    </location>
    <ligand>
        <name>ATP</name>
        <dbReference type="ChEBI" id="CHEBI:30616"/>
    </ligand>
</feature>
<comment type="domain">
    <text evidence="8">Domain I is involved in oligomerization and binding regulators, domain II is flexibile and of varying length in different bacteria, domain III forms the AAA+ region, while domain IV binds dsDNA.</text>
</comment>
<sequence length="458" mass="52034">MENDVLSSLWETLLNGDQSIPKMSGCKKWLSQAVPHSLTEDTLLLDVMNDFTKEWIINNYKEPIEAFLKSQFNRPMTLEVEIRPDLANKEEDLFPDHGAAAPKAQEPIISKKGPRQDFSSNLSPKYVFENFVIGNSNRFAHAASKAVAEAPAKVYNPLFLYSDSGLGKTHLMNAIGNKIHQDHPEMKILYTSSETFTNELINSIQNNATEAFRNKYRNIDVLLIDDIQFLRKKESTQEEFFHTFETLYKAEKQIIISSDRKPSELDTLEERLKSRFTWGLIADIQPPDLETRIAILKNMALKDHISVPDSVTNLIASNISTNIRELEGAYTKVRAYSQFSNEPITEELAIEALKDLNLTPVSRTITIEAIQQYIASYYNITLNDLLSKKRTANITLPRQIGMYLARTLTDLSLPRIGESFGGRDHTTVLHACDKILSKSKEKTEFAKEIEKHIAHLKG</sequence>
<comment type="function">
    <text evidence="8 10">Plays an essential role in the initiation and regulation of chromosomal replication. ATP-DnaA binds to the origin of replication (oriC) to initiate formation of the DNA replication initiation complex once per cell cycle. Binds the DnaA box (a 9 base pair repeat at the origin) and separates the double-stranded (ds)DNA. Forms a right-handed helical filament on oriC DNA; dsDNA binds to the exterior of the filament while single-stranded (ss)DNA is stabiized in the filament's interior. The ATP-DnaA-oriC complex binds and stabilizes one strand of the AT-rich DNA unwinding element (DUE), permitting loading of DNA polymerase. After initiation quickly degrades to an ADP-DnaA complex that is not apt for DNA replication. Binds acidic phospholipids.</text>
</comment>
<evidence type="ECO:0000256" key="10">
    <source>
        <dbReference type="RuleBase" id="RU000577"/>
    </source>
</evidence>
<evidence type="ECO:0000256" key="11">
    <source>
        <dbReference type="RuleBase" id="RU004227"/>
    </source>
</evidence>
<comment type="subcellular location">
    <subcellularLocation>
        <location evidence="8">Cytoplasm</location>
    </subcellularLocation>
</comment>
<dbReference type="FunFam" id="3.40.50.300:FF:000150">
    <property type="entry name" value="Chromosomal replication initiator protein DnaA"/>
    <property type="match status" value="1"/>
</dbReference>
<feature type="binding site" evidence="8">
    <location>
        <position position="169"/>
    </location>
    <ligand>
        <name>ATP</name>
        <dbReference type="ChEBI" id="CHEBI:30616"/>
    </ligand>
</feature>
<evidence type="ECO:0000313" key="14">
    <source>
        <dbReference type="EMBL" id="MBS5519884.1"/>
    </source>
</evidence>
<dbReference type="InterPro" id="IPR003593">
    <property type="entry name" value="AAA+_ATPase"/>
</dbReference>
<evidence type="ECO:0000256" key="1">
    <source>
        <dbReference type="ARBA" id="ARBA00006583"/>
    </source>
</evidence>
<evidence type="ECO:0000256" key="3">
    <source>
        <dbReference type="ARBA" id="ARBA00022705"/>
    </source>
</evidence>
<dbReference type="GO" id="GO:0008289">
    <property type="term" value="F:lipid binding"/>
    <property type="evidence" value="ECO:0007669"/>
    <property type="project" value="UniProtKB-KW"/>
</dbReference>
<dbReference type="AlphaFoldDB" id="A0A943EKZ5"/>
<evidence type="ECO:0000256" key="7">
    <source>
        <dbReference type="ARBA" id="ARBA00023125"/>
    </source>
</evidence>
<keyword evidence="3 8" id="KW-0235">DNA replication</keyword>
<feature type="region of interest" description="Domain IV, binds dsDNA" evidence="8">
    <location>
        <begin position="338"/>
        <end position="458"/>
    </location>
</feature>
<keyword evidence="7 8" id="KW-0238">DNA-binding</keyword>
<dbReference type="CDD" id="cd00009">
    <property type="entry name" value="AAA"/>
    <property type="match status" value="1"/>
</dbReference>
<comment type="caution">
    <text evidence="14">The sequence shown here is derived from an EMBL/GenBank/DDBJ whole genome shotgun (WGS) entry which is preliminary data.</text>
</comment>
<dbReference type="PROSITE" id="PS01008">
    <property type="entry name" value="DNAA"/>
    <property type="match status" value="1"/>
</dbReference>
<organism evidence="14 15">
    <name type="scientific">Acidaminococcus intestini</name>
    <dbReference type="NCBI Taxonomy" id="187327"/>
    <lineage>
        <taxon>Bacteria</taxon>
        <taxon>Bacillati</taxon>
        <taxon>Bacillota</taxon>
        <taxon>Negativicutes</taxon>
        <taxon>Acidaminococcales</taxon>
        <taxon>Acidaminococcaceae</taxon>
        <taxon>Acidaminococcus</taxon>
    </lineage>
</organism>
<dbReference type="Proteomes" id="UP000754226">
    <property type="component" value="Unassembled WGS sequence"/>
</dbReference>
<dbReference type="PRINTS" id="PR00051">
    <property type="entry name" value="DNAA"/>
</dbReference>
<evidence type="ECO:0000256" key="5">
    <source>
        <dbReference type="ARBA" id="ARBA00022840"/>
    </source>
</evidence>
<dbReference type="SUPFAM" id="SSF52540">
    <property type="entry name" value="P-loop containing nucleoside triphosphate hydrolases"/>
    <property type="match status" value="1"/>
</dbReference>
<dbReference type="GO" id="GO:0005886">
    <property type="term" value="C:plasma membrane"/>
    <property type="evidence" value="ECO:0007669"/>
    <property type="project" value="TreeGrafter"/>
</dbReference>
<dbReference type="EMBL" id="JAGZCZ010000006">
    <property type="protein sequence ID" value="MBS5519884.1"/>
    <property type="molecule type" value="Genomic_DNA"/>
</dbReference>
<dbReference type="InterPro" id="IPR020591">
    <property type="entry name" value="Chromosome_initiator_DnaA-like"/>
</dbReference>
<evidence type="ECO:0000313" key="15">
    <source>
        <dbReference type="Proteomes" id="UP000754226"/>
    </source>
</evidence>
<feature type="binding site" evidence="8">
    <location>
        <position position="165"/>
    </location>
    <ligand>
        <name>ATP</name>
        <dbReference type="ChEBI" id="CHEBI:30616"/>
    </ligand>
</feature>
<dbReference type="Gene3D" id="1.10.1750.10">
    <property type="match status" value="1"/>
</dbReference>
<dbReference type="NCBIfam" id="TIGR00362">
    <property type="entry name" value="DnaA"/>
    <property type="match status" value="1"/>
</dbReference>
<keyword evidence="2 8" id="KW-0963">Cytoplasm</keyword>
<dbReference type="InterPro" id="IPR013317">
    <property type="entry name" value="DnaA_dom"/>
</dbReference>
<evidence type="ECO:0000259" key="12">
    <source>
        <dbReference type="SMART" id="SM00382"/>
    </source>
</evidence>
<evidence type="ECO:0000259" key="13">
    <source>
        <dbReference type="SMART" id="SM00760"/>
    </source>
</evidence>
<dbReference type="GO" id="GO:0003688">
    <property type="term" value="F:DNA replication origin binding"/>
    <property type="evidence" value="ECO:0007669"/>
    <property type="project" value="UniProtKB-UniRule"/>
</dbReference>
<keyword evidence="6 8" id="KW-0446">Lipid-binding</keyword>
<dbReference type="InterPro" id="IPR010921">
    <property type="entry name" value="Trp_repressor/repl_initiator"/>
</dbReference>
<dbReference type="SMART" id="SM00382">
    <property type="entry name" value="AAA"/>
    <property type="match status" value="1"/>
</dbReference>
<dbReference type="Pfam" id="PF00308">
    <property type="entry name" value="Bac_DnaA"/>
    <property type="match status" value="1"/>
</dbReference>